<feature type="non-terminal residue" evidence="12">
    <location>
        <position position="185"/>
    </location>
</feature>
<dbReference type="PROSITE" id="PS00518">
    <property type="entry name" value="ZF_RING_1"/>
    <property type="match status" value="1"/>
</dbReference>
<organism evidence="12 13">
    <name type="scientific">Dendrothele bispora (strain CBS 962.96)</name>
    <dbReference type="NCBI Taxonomy" id="1314807"/>
    <lineage>
        <taxon>Eukaryota</taxon>
        <taxon>Fungi</taxon>
        <taxon>Dikarya</taxon>
        <taxon>Basidiomycota</taxon>
        <taxon>Agaricomycotina</taxon>
        <taxon>Agaricomycetes</taxon>
        <taxon>Agaricomycetidae</taxon>
        <taxon>Agaricales</taxon>
        <taxon>Agaricales incertae sedis</taxon>
        <taxon>Dendrothele</taxon>
    </lineage>
</organism>
<dbReference type="AlphaFoldDB" id="A0A4S8MFE8"/>
<reference evidence="12 13" key="1">
    <citation type="journal article" date="2019" name="Nat. Ecol. Evol.">
        <title>Megaphylogeny resolves global patterns of mushroom evolution.</title>
        <authorList>
            <person name="Varga T."/>
            <person name="Krizsan K."/>
            <person name="Foldi C."/>
            <person name="Dima B."/>
            <person name="Sanchez-Garcia M."/>
            <person name="Sanchez-Ramirez S."/>
            <person name="Szollosi G.J."/>
            <person name="Szarkandi J.G."/>
            <person name="Papp V."/>
            <person name="Albert L."/>
            <person name="Andreopoulos W."/>
            <person name="Angelini C."/>
            <person name="Antonin V."/>
            <person name="Barry K.W."/>
            <person name="Bougher N.L."/>
            <person name="Buchanan P."/>
            <person name="Buyck B."/>
            <person name="Bense V."/>
            <person name="Catcheside P."/>
            <person name="Chovatia M."/>
            <person name="Cooper J."/>
            <person name="Damon W."/>
            <person name="Desjardin D."/>
            <person name="Finy P."/>
            <person name="Geml J."/>
            <person name="Haridas S."/>
            <person name="Hughes K."/>
            <person name="Justo A."/>
            <person name="Karasinski D."/>
            <person name="Kautmanova I."/>
            <person name="Kiss B."/>
            <person name="Kocsube S."/>
            <person name="Kotiranta H."/>
            <person name="LaButti K.M."/>
            <person name="Lechner B.E."/>
            <person name="Liimatainen K."/>
            <person name="Lipzen A."/>
            <person name="Lukacs Z."/>
            <person name="Mihaltcheva S."/>
            <person name="Morgado L.N."/>
            <person name="Niskanen T."/>
            <person name="Noordeloos M.E."/>
            <person name="Ohm R.A."/>
            <person name="Ortiz-Santana B."/>
            <person name="Ovrebo C."/>
            <person name="Racz N."/>
            <person name="Riley R."/>
            <person name="Savchenko A."/>
            <person name="Shiryaev A."/>
            <person name="Soop K."/>
            <person name="Spirin V."/>
            <person name="Szebenyi C."/>
            <person name="Tomsovsky M."/>
            <person name="Tulloss R.E."/>
            <person name="Uehling J."/>
            <person name="Grigoriev I.V."/>
            <person name="Vagvolgyi C."/>
            <person name="Papp T."/>
            <person name="Martin F.M."/>
            <person name="Miettinen O."/>
            <person name="Hibbett D.S."/>
            <person name="Nagy L.G."/>
        </authorList>
    </citation>
    <scope>NUCLEOTIDE SEQUENCE [LARGE SCALE GENOMIC DNA]</scope>
    <source>
        <strain evidence="12 13">CBS 962.96</strain>
    </source>
</reference>
<dbReference type="GO" id="GO:0061630">
    <property type="term" value="F:ubiquitin protein ligase activity"/>
    <property type="evidence" value="ECO:0007669"/>
    <property type="project" value="UniProtKB-EC"/>
</dbReference>
<protein>
    <recommendedName>
        <fullName evidence="2">RBR-type E3 ubiquitin transferase</fullName>
        <ecNumber evidence="2">2.3.2.31</ecNumber>
    </recommendedName>
</protein>
<evidence type="ECO:0000256" key="3">
    <source>
        <dbReference type="ARBA" id="ARBA00022679"/>
    </source>
</evidence>
<evidence type="ECO:0000259" key="10">
    <source>
        <dbReference type="PROSITE" id="PS50089"/>
    </source>
</evidence>
<dbReference type="InterPro" id="IPR013083">
    <property type="entry name" value="Znf_RING/FYVE/PHD"/>
</dbReference>
<evidence type="ECO:0000313" key="12">
    <source>
        <dbReference type="EMBL" id="THV00879.1"/>
    </source>
</evidence>
<dbReference type="EMBL" id="ML179098">
    <property type="protein sequence ID" value="THV00879.1"/>
    <property type="molecule type" value="Genomic_DNA"/>
</dbReference>
<proteinExistence type="predicted"/>
<evidence type="ECO:0000256" key="2">
    <source>
        <dbReference type="ARBA" id="ARBA00012251"/>
    </source>
</evidence>
<keyword evidence="5" id="KW-0677">Repeat</keyword>
<sequence>DCIVCSETVSSHRYFTAPCGHCYCRNCLEDYVLLSVKDESSFPPQCCGRAFPMGLERSESFSALIRNLKAKAYEFSVPPKNRIYCPNPQCSIFLGSLVTPWTDARPVPIACGSCGATACLRCKGAAHPGSGCFFSPEMAEHQVRELAKEKKWQTCPRCNNLVERTAGCSHMVCRCKAEFCYGCGS</sequence>
<evidence type="ECO:0000256" key="8">
    <source>
        <dbReference type="ARBA" id="ARBA00022833"/>
    </source>
</evidence>
<keyword evidence="8" id="KW-0862">Zinc</keyword>
<dbReference type="GO" id="GO:0008270">
    <property type="term" value="F:zinc ion binding"/>
    <property type="evidence" value="ECO:0007669"/>
    <property type="project" value="UniProtKB-KW"/>
</dbReference>
<keyword evidence="3" id="KW-0808">Transferase</keyword>
<dbReference type="InterPro" id="IPR017907">
    <property type="entry name" value="Znf_RING_CS"/>
</dbReference>
<dbReference type="InterPro" id="IPR002867">
    <property type="entry name" value="IBR_dom"/>
</dbReference>
<evidence type="ECO:0000256" key="7">
    <source>
        <dbReference type="ARBA" id="ARBA00022786"/>
    </source>
</evidence>
<dbReference type="SMART" id="SM00647">
    <property type="entry name" value="IBR"/>
    <property type="match status" value="1"/>
</dbReference>
<dbReference type="CDD" id="cd22584">
    <property type="entry name" value="Rcat_RBR_unk"/>
    <property type="match status" value="1"/>
</dbReference>
<dbReference type="Gene3D" id="1.20.120.1750">
    <property type="match status" value="1"/>
</dbReference>
<keyword evidence="4" id="KW-0479">Metal-binding</keyword>
<dbReference type="PROSITE" id="PS50089">
    <property type="entry name" value="ZF_RING_2"/>
    <property type="match status" value="1"/>
</dbReference>
<dbReference type="InterPro" id="IPR044066">
    <property type="entry name" value="TRIAD_supradom"/>
</dbReference>
<gene>
    <name evidence="12" type="ORF">K435DRAFT_580592</name>
</gene>
<comment type="catalytic activity">
    <reaction evidence="1">
        <text>[E2 ubiquitin-conjugating enzyme]-S-ubiquitinyl-L-cysteine + [acceptor protein]-L-lysine = [E2 ubiquitin-conjugating enzyme]-L-cysteine + [acceptor protein]-N(6)-ubiquitinyl-L-lysine.</text>
        <dbReference type="EC" id="2.3.2.31"/>
    </reaction>
</comment>
<dbReference type="PANTHER" id="PTHR11685">
    <property type="entry name" value="RBR FAMILY RING FINGER AND IBR DOMAIN-CONTAINING"/>
    <property type="match status" value="1"/>
</dbReference>
<dbReference type="InterPro" id="IPR031127">
    <property type="entry name" value="E3_UB_ligase_RBR"/>
</dbReference>
<dbReference type="InterPro" id="IPR001841">
    <property type="entry name" value="Znf_RING"/>
</dbReference>
<dbReference type="SUPFAM" id="SSF57850">
    <property type="entry name" value="RING/U-box"/>
    <property type="match status" value="2"/>
</dbReference>
<dbReference type="Gene3D" id="3.30.40.10">
    <property type="entry name" value="Zinc/RING finger domain, C3HC4 (zinc finger)"/>
    <property type="match status" value="1"/>
</dbReference>
<evidence type="ECO:0000313" key="13">
    <source>
        <dbReference type="Proteomes" id="UP000297245"/>
    </source>
</evidence>
<keyword evidence="7" id="KW-0833">Ubl conjugation pathway</keyword>
<evidence type="ECO:0000256" key="6">
    <source>
        <dbReference type="ARBA" id="ARBA00022771"/>
    </source>
</evidence>
<dbReference type="PROSITE" id="PS51873">
    <property type="entry name" value="TRIAD"/>
    <property type="match status" value="1"/>
</dbReference>
<keyword evidence="6 9" id="KW-0863">Zinc-finger</keyword>
<name>A0A4S8MFE8_DENBC</name>
<accession>A0A4S8MFE8</accession>
<evidence type="ECO:0000256" key="4">
    <source>
        <dbReference type="ARBA" id="ARBA00022723"/>
    </source>
</evidence>
<feature type="domain" description="RING-type" evidence="11">
    <location>
        <begin position="1"/>
        <end position="185"/>
    </location>
</feature>
<evidence type="ECO:0000259" key="11">
    <source>
        <dbReference type="PROSITE" id="PS51873"/>
    </source>
</evidence>
<evidence type="ECO:0000256" key="5">
    <source>
        <dbReference type="ARBA" id="ARBA00022737"/>
    </source>
</evidence>
<dbReference type="EC" id="2.3.2.31" evidence="2"/>
<dbReference type="Pfam" id="PF01485">
    <property type="entry name" value="IBR"/>
    <property type="match status" value="2"/>
</dbReference>
<feature type="domain" description="RING-type" evidence="10">
    <location>
        <begin position="2"/>
        <end position="46"/>
    </location>
</feature>
<feature type="non-terminal residue" evidence="12">
    <location>
        <position position="1"/>
    </location>
</feature>
<dbReference type="Proteomes" id="UP000297245">
    <property type="component" value="Unassembled WGS sequence"/>
</dbReference>
<evidence type="ECO:0000256" key="1">
    <source>
        <dbReference type="ARBA" id="ARBA00001798"/>
    </source>
</evidence>
<keyword evidence="13" id="KW-1185">Reference proteome</keyword>
<evidence type="ECO:0000256" key="9">
    <source>
        <dbReference type="PROSITE-ProRule" id="PRU00175"/>
    </source>
</evidence>
<dbReference type="GO" id="GO:0016567">
    <property type="term" value="P:protein ubiquitination"/>
    <property type="evidence" value="ECO:0007669"/>
    <property type="project" value="InterPro"/>
</dbReference>
<dbReference type="OrthoDB" id="9977870at2759"/>